<sequence length="211" mass="24303">MWFWIRHITAALILIFLGIYLAVSESPFLSRDTNLSGGEAQRSSGTKTAEGFSNFYTSLKAKIDSFSDPSRAQFIIDLKRPDSSLTAELKQIGTSVKPINVNWVGPFKNRRFVEGDTLRKRMADIATDEHMNLIWWLERDFIVKLPFRVEETAVGTLYKMSTAIDSDFEKDVYGFFCPRQRTLIITDIVEHYVREQCIPARSSNSQDWKLF</sequence>
<keyword evidence="3" id="KW-1185">Reference proteome</keyword>
<protein>
    <submittedName>
        <fullName evidence="2">Toxin co-regulated pilus biosynthesis Q family protein</fullName>
    </submittedName>
</protein>
<evidence type="ECO:0000313" key="3">
    <source>
        <dbReference type="Proteomes" id="UP001163726"/>
    </source>
</evidence>
<dbReference type="Pfam" id="PF10671">
    <property type="entry name" value="TcpQ"/>
    <property type="match status" value="1"/>
</dbReference>
<evidence type="ECO:0000259" key="1">
    <source>
        <dbReference type="Pfam" id="PF10671"/>
    </source>
</evidence>
<evidence type="ECO:0000313" key="2">
    <source>
        <dbReference type="EMBL" id="WAJ71160.1"/>
    </source>
</evidence>
<proteinExistence type="predicted"/>
<dbReference type="EMBL" id="CP109965">
    <property type="protein sequence ID" value="WAJ71160.1"/>
    <property type="molecule type" value="Genomic_DNA"/>
</dbReference>
<accession>A0ABY7APC6</accession>
<name>A0ABY7APC6_9ALTE</name>
<dbReference type="Proteomes" id="UP001163726">
    <property type="component" value="Chromosome"/>
</dbReference>
<dbReference type="InterPro" id="IPR018927">
    <property type="entry name" value="Pilus_synth_Q_C"/>
</dbReference>
<reference evidence="2" key="1">
    <citation type="submission" date="2022-10" db="EMBL/GenBank/DDBJ databases">
        <title>Catenovulum adriacola sp. nov. isolated in the Harbour of Susak.</title>
        <authorList>
            <person name="Schoch T."/>
            <person name="Reich S.J."/>
            <person name="Stoeferle S."/>
            <person name="Flaiz M."/>
            <person name="Kazda M."/>
            <person name="Riedel C.U."/>
            <person name="Duerre P."/>
        </authorList>
    </citation>
    <scope>NUCLEOTIDE SEQUENCE</scope>
    <source>
        <strain evidence="2">TS8</strain>
    </source>
</reference>
<dbReference type="RefSeq" id="WP_268075624.1">
    <property type="nucleotide sequence ID" value="NZ_CP109965.1"/>
</dbReference>
<gene>
    <name evidence="2" type="ORF">OLW01_04960</name>
</gene>
<feature type="domain" description="Toxin co-regulated pilus biosynthesis protein Q C-terminal" evidence="1">
    <location>
        <begin position="113"/>
        <end position="187"/>
    </location>
</feature>
<organism evidence="2 3">
    <name type="scientific">Catenovulum adriaticum</name>
    <dbReference type="NCBI Taxonomy" id="2984846"/>
    <lineage>
        <taxon>Bacteria</taxon>
        <taxon>Pseudomonadati</taxon>
        <taxon>Pseudomonadota</taxon>
        <taxon>Gammaproteobacteria</taxon>
        <taxon>Alteromonadales</taxon>
        <taxon>Alteromonadaceae</taxon>
        <taxon>Catenovulum</taxon>
    </lineage>
</organism>